<dbReference type="EMBL" id="AFNU02000005">
    <property type="protein sequence ID" value="ERJ12118.1"/>
    <property type="molecule type" value="Genomic_DNA"/>
</dbReference>
<comment type="caution">
    <text evidence="1">The sequence shown here is derived from an EMBL/GenBank/DDBJ whole genome shotgun (WGS) entry which is preliminary data.</text>
</comment>
<dbReference type="AlphaFoldDB" id="U2EAJ3"/>
<name>U2EAJ3_9MOLU</name>
<dbReference type="InParanoid" id="U2EAJ3"/>
<keyword evidence="2" id="KW-1185">Reference proteome</keyword>
<evidence type="ECO:0000313" key="2">
    <source>
        <dbReference type="Proteomes" id="UP000005707"/>
    </source>
</evidence>
<gene>
    <name evidence="1" type="ORF">HLPCO_001645</name>
</gene>
<evidence type="ECO:0000313" key="1">
    <source>
        <dbReference type="EMBL" id="ERJ12118.1"/>
    </source>
</evidence>
<organism evidence="1 2">
    <name type="scientific">Haloplasma contractile SSD-17B</name>
    <dbReference type="NCBI Taxonomy" id="1033810"/>
    <lineage>
        <taxon>Bacteria</taxon>
        <taxon>Bacillati</taxon>
        <taxon>Mycoplasmatota</taxon>
        <taxon>Mollicutes</taxon>
        <taxon>Haloplasmatales</taxon>
        <taxon>Haloplasmataceae</taxon>
        <taxon>Haloplasma</taxon>
    </lineage>
</organism>
<dbReference type="OrthoDB" id="9781019at2"/>
<dbReference type="STRING" id="1033810.HLPCO_001645"/>
<dbReference type="RefSeq" id="WP_021031078.1">
    <property type="nucleotide sequence ID" value="NZ_AFNU02000005.1"/>
</dbReference>
<protein>
    <submittedName>
        <fullName evidence="1">Uncharacterized protein</fullName>
    </submittedName>
</protein>
<reference evidence="1 2" key="2">
    <citation type="journal article" date="2013" name="PLoS ONE">
        <title>INDIGO - INtegrated Data Warehouse of MIcrobial GenOmes with Examples from the Red Sea Extremophiles.</title>
        <authorList>
            <person name="Alam I."/>
            <person name="Antunes A."/>
            <person name="Kamau A.A."/>
            <person name="Ba Alawi W."/>
            <person name="Kalkatawi M."/>
            <person name="Stingl U."/>
            <person name="Bajic V.B."/>
        </authorList>
    </citation>
    <scope>NUCLEOTIDE SEQUENCE [LARGE SCALE GENOMIC DNA]</scope>
    <source>
        <strain evidence="1 2">SSD-17B</strain>
    </source>
</reference>
<reference evidence="1 2" key="1">
    <citation type="journal article" date="2011" name="J. Bacteriol.">
        <title>Genome sequence of Haloplasma contractile, an unusual contractile bacterium from a deep-sea anoxic brine lake.</title>
        <authorList>
            <person name="Antunes A."/>
            <person name="Alam I."/>
            <person name="El Dorry H."/>
            <person name="Siam R."/>
            <person name="Robertson A."/>
            <person name="Bajic V.B."/>
            <person name="Stingl U."/>
        </authorList>
    </citation>
    <scope>NUCLEOTIDE SEQUENCE [LARGE SCALE GENOMIC DNA]</scope>
    <source>
        <strain evidence="1 2">SSD-17B</strain>
    </source>
</reference>
<accession>U2EAJ3</accession>
<sequence>MKENGNFFDSLCSPLLSQTYDEIIVSPSTIDHEIWIKVKLDDKWGLYDQKGILELNISYEEIILE</sequence>
<proteinExistence type="predicted"/>
<dbReference type="Proteomes" id="UP000005707">
    <property type="component" value="Unassembled WGS sequence"/>
</dbReference>